<feature type="compositionally biased region" description="Low complexity" evidence="1">
    <location>
        <begin position="164"/>
        <end position="186"/>
    </location>
</feature>
<proteinExistence type="predicted"/>
<comment type="caution">
    <text evidence="2">The sequence shown here is derived from an EMBL/GenBank/DDBJ whole genome shotgun (WGS) entry which is preliminary data.</text>
</comment>
<reference evidence="2 3" key="1">
    <citation type="journal article" date="2021" name="Elife">
        <title>Chloroplast acquisition without the gene transfer in kleptoplastic sea slugs, Plakobranchus ocellatus.</title>
        <authorList>
            <person name="Maeda T."/>
            <person name="Takahashi S."/>
            <person name="Yoshida T."/>
            <person name="Shimamura S."/>
            <person name="Takaki Y."/>
            <person name="Nagai Y."/>
            <person name="Toyoda A."/>
            <person name="Suzuki Y."/>
            <person name="Arimoto A."/>
            <person name="Ishii H."/>
            <person name="Satoh N."/>
            <person name="Nishiyama T."/>
            <person name="Hasebe M."/>
            <person name="Maruyama T."/>
            <person name="Minagawa J."/>
            <person name="Obokata J."/>
            <person name="Shigenobu S."/>
        </authorList>
    </citation>
    <scope>NUCLEOTIDE SEQUENCE [LARGE SCALE GENOMIC DNA]</scope>
</reference>
<accession>A0AAV4B669</accession>
<sequence length="218" mass="23448">MRCSYPGRTSRFLSRSFLTACVDDSKSCVSTCVGQCECSEQCSAKTATYDDKCVEDCCYDAILNKQNEFNYHSTESISMPKTLPPTLAIIFTTTEPALAIEKVKESSEEEDDSDEEFFAPYQYPVPVETDTISGEHTLAYTPTSTFILNGDATTNTASQATFNPTTTAPTTVASKPTSSPTTATKAVSTTEVQRTALPAVAAEVPLGILVTGEEGHLD</sequence>
<evidence type="ECO:0000256" key="1">
    <source>
        <dbReference type="SAM" id="MobiDB-lite"/>
    </source>
</evidence>
<gene>
    <name evidence="2" type="ORF">PoB_004105500</name>
</gene>
<evidence type="ECO:0000313" key="2">
    <source>
        <dbReference type="EMBL" id="GFO14550.1"/>
    </source>
</evidence>
<dbReference type="AlphaFoldDB" id="A0AAV4B669"/>
<keyword evidence="3" id="KW-1185">Reference proteome</keyword>
<dbReference type="Proteomes" id="UP000735302">
    <property type="component" value="Unassembled WGS sequence"/>
</dbReference>
<protein>
    <submittedName>
        <fullName evidence="2">Uncharacterized protein</fullName>
    </submittedName>
</protein>
<feature type="region of interest" description="Disordered" evidence="1">
    <location>
        <begin position="158"/>
        <end position="186"/>
    </location>
</feature>
<name>A0AAV4B669_9GAST</name>
<organism evidence="2 3">
    <name type="scientific">Plakobranchus ocellatus</name>
    <dbReference type="NCBI Taxonomy" id="259542"/>
    <lineage>
        <taxon>Eukaryota</taxon>
        <taxon>Metazoa</taxon>
        <taxon>Spiralia</taxon>
        <taxon>Lophotrochozoa</taxon>
        <taxon>Mollusca</taxon>
        <taxon>Gastropoda</taxon>
        <taxon>Heterobranchia</taxon>
        <taxon>Euthyneura</taxon>
        <taxon>Panpulmonata</taxon>
        <taxon>Sacoglossa</taxon>
        <taxon>Placobranchoidea</taxon>
        <taxon>Plakobranchidae</taxon>
        <taxon>Plakobranchus</taxon>
    </lineage>
</organism>
<dbReference type="EMBL" id="BLXT01004580">
    <property type="protein sequence ID" value="GFO14550.1"/>
    <property type="molecule type" value="Genomic_DNA"/>
</dbReference>
<evidence type="ECO:0000313" key="3">
    <source>
        <dbReference type="Proteomes" id="UP000735302"/>
    </source>
</evidence>